<accession>A0A3E0U2H9</accession>
<dbReference type="InterPro" id="IPR029000">
    <property type="entry name" value="Cyclophilin-like_dom_sf"/>
</dbReference>
<feature type="domain" description="Carboxyltransferase" evidence="6">
    <location>
        <begin position="318"/>
        <end position="629"/>
    </location>
</feature>
<dbReference type="InterPro" id="IPR003778">
    <property type="entry name" value="CT_A_B"/>
</dbReference>
<dbReference type="PANTHER" id="PTHR43309:SF4">
    <property type="entry name" value="CARBOXYLTRANSFERASE DOMAIN-CONTAINING PROTEIN"/>
    <property type="match status" value="1"/>
</dbReference>
<dbReference type="SUPFAM" id="SSF160467">
    <property type="entry name" value="PH0987 N-terminal domain-like"/>
    <property type="match status" value="1"/>
</dbReference>
<dbReference type="Pfam" id="PF02626">
    <property type="entry name" value="CT_A_B"/>
    <property type="match status" value="1"/>
</dbReference>
<dbReference type="AlphaFoldDB" id="A0A3E0U2H9"/>
<evidence type="ECO:0000256" key="4">
    <source>
        <dbReference type="SAM" id="MobiDB-lite"/>
    </source>
</evidence>
<keyword evidence="3" id="KW-0067">ATP-binding</keyword>
<keyword evidence="2" id="KW-0378">Hydrolase</keyword>
<evidence type="ECO:0000256" key="3">
    <source>
        <dbReference type="ARBA" id="ARBA00022840"/>
    </source>
</evidence>
<sequence length="635" mass="69617">MNISAIEFDFISEDTLLLRWPEKVCRQQHRQIIKAQQHLTIELSQFISDTLVSFNSLLIYYRYPLLSANQLQTLFEQALANHAEGCATAPEHANPASADDKPLAGKQISIPTYYDEQAGWDLTEVMQTTGLSQQAIIAKHSEPDYYAYALGFTPGFAYLASLDSQLQLPRKAIPRKQMPAGAVAIAGEQTAVYPDTTPGGWHIIGQCPVPLYQVTDTGIESVIKVGDSVRFTPIDRAEFIALGGTLAKAQESIASPLSEDLTNSTLNTSPPEKSLSANSSQQHTPLLHSQLLDKPLLTINKGAARVSLQDLGRKHCSQYGVSPSGAADEYALMTANQLLGNACFEAALEILLGDVEIVFHQTCELVVAAVGDEQPLTLNNEAKPVWQRLGIQAGDTLTIAPLKQGNYAYLSIKGGFAISPWFESAVPKLNAPIVSEYFAAQPSAKAEPDLAQQVDSQVTAKIAAQPVKNQRSYSTFYPHQGLMSEQEQPFIARFIPNQTWQHLMDEQQDELLNQVFTIDISSNKMGYRLNGQGFVNTSTNSQSAYQALGDSAGTISKPVTYGQIQLPSAEQWIVLMKDRQTIGGYPSIGNVMKTDLFRLAQLKPNHPVRFQPISLAQAQVQLAAFYQRFGNLSEN</sequence>
<dbReference type="GO" id="GO:0016787">
    <property type="term" value="F:hydrolase activity"/>
    <property type="evidence" value="ECO:0007669"/>
    <property type="project" value="UniProtKB-KW"/>
</dbReference>
<feature type="region of interest" description="Disordered" evidence="4">
    <location>
        <begin position="258"/>
        <end position="280"/>
    </location>
</feature>
<dbReference type="Gene3D" id="3.30.1360.40">
    <property type="match status" value="1"/>
</dbReference>
<dbReference type="Gene3D" id="2.40.100.10">
    <property type="entry name" value="Cyclophilin-like"/>
    <property type="match status" value="2"/>
</dbReference>
<dbReference type="SMART" id="SM00797">
    <property type="entry name" value="AHS2"/>
    <property type="match status" value="1"/>
</dbReference>
<keyword evidence="1" id="KW-0547">Nucleotide-binding</keyword>
<dbReference type="Proteomes" id="UP000256899">
    <property type="component" value="Unassembled WGS sequence"/>
</dbReference>
<dbReference type="SUPFAM" id="SSF50891">
    <property type="entry name" value="Cyclophilin-like"/>
    <property type="match status" value="1"/>
</dbReference>
<dbReference type="Pfam" id="PF02682">
    <property type="entry name" value="CT_C_D"/>
    <property type="match status" value="1"/>
</dbReference>
<evidence type="ECO:0000256" key="1">
    <source>
        <dbReference type="ARBA" id="ARBA00022741"/>
    </source>
</evidence>
<evidence type="ECO:0000256" key="2">
    <source>
        <dbReference type="ARBA" id="ARBA00022801"/>
    </source>
</evidence>
<protein>
    <recommendedName>
        <fullName evidence="9">5-oxoprolinase subunit PxpB</fullName>
    </recommendedName>
</protein>
<dbReference type="GO" id="GO:0005524">
    <property type="term" value="F:ATP binding"/>
    <property type="evidence" value="ECO:0007669"/>
    <property type="project" value="UniProtKB-KW"/>
</dbReference>
<proteinExistence type="predicted"/>
<evidence type="ECO:0000313" key="7">
    <source>
        <dbReference type="EMBL" id="REL30924.1"/>
    </source>
</evidence>
<evidence type="ECO:0008006" key="9">
    <source>
        <dbReference type="Google" id="ProtNLM"/>
    </source>
</evidence>
<gene>
    <name evidence="7" type="ORF">DXX94_09445</name>
</gene>
<evidence type="ECO:0000259" key="6">
    <source>
        <dbReference type="SMART" id="SM00797"/>
    </source>
</evidence>
<feature type="domain" description="Carboxyltransferase" evidence="5">
    <location>
        <begin position="6"/>
        <end position="242"/>
    </location>
</feature>
<dbReference type="InterPro" id="IPR003833">
    <property type="entry name" value="CT_C_D"/>
</dbReference>
<evidence type="ECO:0000259" key="5">
    <source>
        <dbReference type="SMART" id="SM00796"/>
    </source>
</evidence>
<reference evidence="8" key="1">
    <citation type="submission" date="2018-08" db="EMBL/GenBank/DDBJ databases">
        <title>Thalassotalea euphylliae genome.</title>
        <authorList>
            <person name="Summers S."/>
            <person name="Rice S.A."/>
            <person name="Freckelton M.L."/>
            <person name="Nedved B.T."/>
            <person name="Hadfield M.G."/>
        </authorList>
    </citation>
    <scope>NUCLEOTIDE SEQUENCE [LARGE SCALE GENOMIC DNA]</scope>
    <source>
        <strain evidence="8">H3</strain>
    </source>
</reference>
<keyword evidence="8" id="KW-1185">Reference proteome</keyword>
<dbReference type="InterPro" id="IPR052708">
    <property type="entry name" value="PxpC"/>
</dbReference>
<comment type="caution">
    <text evidence="7">The sequence shown here is derived from an EMBL/GenBank/DDBJ whole genome shotgun (WGS) entry which is preliminary data.</text>
</comment>
<organism evidence="7 8">
    <name type="scientific">Thalassotalea euphylliae</name>
    <dbReference type="NCBI Taxonomy" id="1655234"/>
    <lineage>
        <taxon>Bacteria</taxon>
        <taxon>Pseudomonadati</taxon>
        <taxon>Pseudomonadota</taxon>
        <taxon>Gammaproteobacteria</taxon>
        <taxon>Alteromonadales</taxon>
        <taxon>Colwelliaceae</taxon>
        <taxon>Thalassotalea</taxon>
    </lineage>
</organism>
<dbReference type="RefSeq" id="WP_116015439.1">
    <property type="nucleotide sequence ID" value="NZ_QUOT01000001.1"/>
</dbReference>
<name>A0A3E0U2H9_9GAMM</name>
<dbReference type="PANTHER" id="PTHR43309">
    <property type="entry name" value="5-OXOPROLINASE SUBUNIT C"/>
    <property type="match status" value="1"/>
</dbReference>
<dbReference type="EMBL" id="QUOT01000001">
    <property type="protein sequence ID" value="REL30924.1"/>
    <property type="molecule type" value="Genomic_DNA"/>
</dbReference>
<dbReference type="SMART" id="SM00796">
    <property type="entry name" value="AHS1"/>
    <property type="match status" value="1"/>
</dbReference>
<evidence type="ECO:0000313" key="8">
    <source>
        <dbReference type="Proteomes" id="UP000256899"/>
    </source>
</evidence>